<dbReference type="Proteomes" id="UP000018208">
    <property type="component" value="Unassembled WGS sequence"/>
</dbReference>
<dbReference type="InterPro" id="IPR027417">
    <property type="entry name" value="P-loop_NTPase"/>
</dbReference>
<keyword evidence="2" id="KW-0808">Transferase</keyword>
<dbReference type="NCBIfam" id="NF004018">
    <property type="entry name" value="PRK05480.1"/>
    <property type="match status" value="1"/>
</dbReference>
<name>V6LEJ6_9EUKA</name>
<evidence type="ECO:0000313" key="3">
    <source>
        <dbReference type="EMBL" id="KAH0574769.1"/>
    </source>
</evidence>
<dbReference type="PRINTS" id="PR00988">
    <property type="entry name" value="URIDINKINASE"/>
</dbReference>
<accession>V6LEJ6</accession>
<reference evidence="2 3" key="1">
    <citation type="journal article" date="2014" name="PLoS Genet.">
        <title>The Genome of Spironucleus salmonicida Highlights a Fish Pathogen Adapted to Fluctuating Environments.</title>
        <authorList>
            <person name="Xu F."/>
            <person name="Jerlstrom-Hultqvist J."/>
            <person name="Einarsson E."/>
            <person name="Astvaldsson A."/>
            <person name="Svard S.G."/>
            <person name="Andersson J.O."/>
        </authorList>
    </citation>
    <scope>NUCLEOTIDE SEQUENCE</scope>
    <source>
        <strain evidence="3">ATCC 50377</strain>
    </source>
</reference>
<gene>
    <name evidence="2" type="ORF">SS50377_18430</name>
    <name evidence="3" type="ORF">SS50377_22384</name>
</gene>
<dbReference type="GO" id="GO:0005524">
    <property type="term" value="F:ATP binding"/>
    <property type="evidence" value="ECO:0007669"/>
    <property type="project" value="InterPro"/>
</dbReference>
<dbReference type="EMBL" id="AUWU02000003">
    <property type="protein sequence ID" value="KAH0574769.1"/>
    <property type="molecule type" value="Genomic_DNA"/>
</dbReference>
<sequence>MITPEIMIKALKKQMIAKRGNVTFIGIAGGSASGKTTIGQLIRDYFDTKSVSHLSVDLFYKDQTPEIITRYDGKVDYDDPFMLDERELLNTINQLKERKSVNCPIYDYSLSKHVEQYEKIEAADIIIIEGIYSYYWKIIAEVCNLRIFVDCSGEQRLIRRIRRDIAERGRDLDGILSQYEQQVKPAYDKWVVSQKKNANLVIPWDAIDEQANFEAVELLVNHISVLCETRPNSPKKSE</sequence>
<dbReference type="GO" id="GO:0016301">
    <property type="term" value="F:kinase activity"/>
    <property type="evidence" value="ECO:0007669"/>
    <property type="project" value="UniProtKB-KW"/>
</dbReference>
<dbReference type="AlphaFoldDB" id="V6LEJ6"/>
<evidence type="ECO:0000313" key="2">
    <source>
        <dbReference type="EMBL" id="EST42121.1"/>
    </source>
</evidence>
<dbReference type="InterPro" id="IPR006083">
    <property type="entry name" value="PRK/URK"/>
</dbReference>
<organism evidence="2">
    <name type="scientific">Spironucleus salmonicida</name>
    <dbReference type="NCBI Taxonomy" id="348837"/>
    <lineage>
        <taxon>Eukaryota</taxon>
        <taxon>Metamonada</taxon>
        <taxon>Diplomonadida</taxon>
        <taxon>Hexamitidae</taxon>
        <taxon>Hexamitinae</taxon>
        <taxon>Spironucleus</taxon>
    </lineage>
</organism>
<keyword evidence="2" id="KW-0418">Kinase</keyword>
<dbReference type="PANTHER" id="PTHR10285">
    <property type="entry name" value="URIDINE KINASE"/>
    <property type="match status" value="1"/>
</dbReference>
<evidence type="ECO:0000259" key="1">
    <source>
        <dbReference type="Pfam" id="PF00485"/>
    </source>
</evidence>
<dbReference type="VEuPathDB" id="GiardiaDB:SS50377_22384"/>
<protein>
    <submittedName>
        <fullName evidence="2">Uridine kinase domain-containing protein</fullName>
    </submittedName>
</protein>
<proteinExistence type="predicted"/>
<dbReference type="Pfam" id="PF00485">
    <property type="entry name" value="PRK"/>
    <property type="match status" value="1"/>
</dbReference>
<evidence type="ECO:0000313" key="4">
    <source>
        <dbReference type="Proteomes" id="UP000018208"/>
    </source>
</evidence>
<dbReference type="OrthoDB" id="10257085at2759"/>
<dbReference type="SUPFAM" id="SSF52540">
    <property type="entry name" value="P-loop containing nucleoside triphosphate hydrolases"/>
    <property type="match status" value="1"/>
</dbReference>
<dbReference type="Gene3D" id="3.40.50.300">
    <property type="entry name" value="P-loop containing nucleotide triphosphate hydrolases"/>
    <property type="match status" value="1"/>
</dbReference>
<keyword evidence="4" id="KW-1185">Reference proteome</keyword>
<reference evidence="3" key="2">
    <citation type="submission" date="2020-12" db="EMBL/GenBank/DDBJ databases">
        <title>New Spironucleus salmonicida genome in near-complete chromosomes.</title>
        <authorList>
            <person name="Xu F."/>
            <person name="Kurt Z."/>
            <person name="Jimenez-Gonzalez A."/>
            <person name="Astvaldsson A."/>
            <person name="Andersson J.O."/>
            <person name="Svard S.G."/>
        </authorList>
    </citation>
    <scope>NUCLEOTIDE SEQUENCE</scope>
    <source>
        <strain evidence="3">ATCC 50377</strain>
    </source>
</reference>
<dbReference type="EMBL" id="KI546166">
    <property type="protein sequence ID" value="EST42121.1"/>
    <property type="molecule type" value="Genomic_DNA"/>
</dbReference>
<feature type="domain" description="Phosphoribulokinase/uridine kinase" evidence="1">
    <location>
        <begin position="24"/>
        <end position="203"/>
    </location>
</feature>